<name>A0A0L7R2S9_9HYME</name>
<dbReference type="Proteomes" id="UP000053825">
    <property type="component" value="Unassembled WGS sequence"/>
</dbReference>
<evidence type="ECO:0000313" key="2">
    <source>
        <dbReference type="Proteomes" id="UP000053825"/>
    </source>
</evidence>
<reference evidence="1 2" key="1">
    <citation type="submission" date="2015-07" db="EMBL/GenBank/DDBJ databases">
        <title>The genome of Habropoda laboriosa.</title>
        <authorList>
            <person name="Pan H."/>
            <person name="Kapheim K."/>
        </authorList>
    </citation>
    <scope>NUCLEOTIDE SEQUENCE [LARGE SCALE GENOMIC DNA]</scope>
    <source>
        <strain evidence="1">0110345459</strain>
    </source>
</reference>
<accession>A0A0L7R2S9</accession>
<protein>
    <submittedName>
        <fullName evidence="1">Uncharacterized protein</fullName>
    </submittedName>
</protein>
<organism evidence="1 2">
    <name type="scientific">Habropoda laboriosa</name>
    <dbReference type="NCBI Taxonomy" id="597456"/>
    <lineage>
        <taxon>Eukaryota</taxon>
        <taxon>Metazoa</taxon>
        <taxon>Ecdysozoa</taxon>
        <taxon>Arthropoda</taxon>
        <taxon>Hexapoda</taxon>
        <taxon>Insecta</taxon>
        <taxon>Pterygota</taxon>
        <taxon>Neoptera</taxon>
        <taxon>Endopterygota</taxon>
        <taxon>Hymenoptera</taxon>
        <taxon>Apocrita</taxon>
        <taxon>Aculeata</taxon>
        <taxon>Apoidea</taxon>
        <taxon>Anthophila</taxon>
        <taxon>Apidae</taxon>
        <taxon>Habropoda</taxon>
    </lineage>
</organism>
<dbReference type="EMBL" id="KQ414664">
    <property type="protein sequence ID" value="KOC65182.1"/>
    <property type="molecule type" value="Genomic_DNA"/>
</dbReference>
<gene>
    <name evidence="1" type="ORF">WH47_01332</name>
</gene>
<keyword evidence="2" id="KW-1185">Reference proteome</keyword>
<sequence length="51" mass="5808">MLQLYSKGNRRNISARSTASSFYLSRNKHVLRYIEISALSYKISAACPIDL</sequence>
<proteinExistence type="predicted"/>
<dbReference type="AlphaFoldDB" id="A0A0L7R2S9"/>
<evidence type="ECO:0000313" key="1">
    <source>
        <dbReference type="EMBL" id="KOC65182.1"/>
    </source>
</evidence>